<feature type="transmembrane region" description="Helical" evidence="1">
    <location>
        <begin position="57"/>
        <end position="81"/>
    </location>
</feature>
<dbReference type="Proteomes" id="UP000031671">
    <property type="component" value="Unassembled WGS sequence"/>
</dbReference>
<accession>A0A0B8NRN3</accession>
<proteinExistence type="predicted"/>
<evidence type="ECO:0000313" key="3">
    <source>
        <dbReference type="Proteomes" id="UP000031671"/>
    </source>
</evidence>
<feature type="transmembrane region" description="Helical" evidence="1">
    <location>
        <begin position="16"/>
        <end position="37"/>
    </location>
</feature>
<organism evidence="2 3">
    <name type="scientific">Vibrio ishigakensis</name>
    <dbReference type="NCBI Taxonomy" id="1481914"/>
    <lineage>
        <taxon>Bacteria</taxon>
        <taxon>Pseudomonadati</taxon>
        <taxon>Pseudomonadota</taxon>
        <taxon>Gammaproteobacteria</taxon>
        <taxon>Vibrionales</taxon>
        <taxon>Vibrionaceae</taxon>
        <taxon>Vibrio</taxon>
    </lineage>
</organism>
<dbReference type="RefSeq" id="WP_261834355.1">
    <property type="nucleotide sequence ID" value="NZ_AP024881.1"/>
</dbReference>
<comment type="caution">
    <text evidence="2">The sequence shown here is derived from an EMBL/GenBank/DDBJ whole genome shotgun (WGS) entry which is preliminary data.</text>
</comment>
<protein>
    <submittedName>
        <fullName evidence="2">Permease</fullName>
    </submittedName>
</protein>
<name>A0A0B8NRN3_9VIBR</name>
<dbReference type="AlphaFoldDB" id="A0A0B8NRN3"/>
<keyword evidence="1" id="KW-0472">Membrane</keyword>
<keyword evidence="3" id="KW-1185">Reference proteome</keyword>
<dbReference type="EMBL" id="BBRZ01000008">
    <property type="protein sequence ID" value="GAM54917.1"/>
    <property type="molecule type" value="Genomic_DNA"/>
</dbReference>
<keyword evidence="1" id="KW-0812">Transmembrane</keyword>
<evidence type="ECO:0000256" key="1">
    <source>
        <dbReference type="SAM" id="Phobius"/>
    </source>
</evidence>
<keyword evidence="1" id="KW-1133">Transmembrane helix</keyword>
<evidence type="ECO:0000313" key="2">
    <source>
        <dbReference type="EMBL" id="GAM54917.1"/>
    </source>
</evidence>
<reference evidence="2 3" key="2">
    <citation type="submission" date="2015-01" db="EMBL/GenBank/DDBJ databases">
        <authorList>
            <consortium name="NBRP consortium"/>
            <person name="Sawabe T."/>
            <person name="Meirelles P."/>
            <person name="Feng G."/>
            <person name="Sayaka M."/>
            <person name="Hattori M."/>
            <person name="Ohkuma M."/>
        </authorList>
    </citation>
    <scope>NUCLEOTIDE SEQUENCE [LARGE SCALE GENOMIC DNA]</scope>
    <source>
        <strain evidence="3">JCM 19231</strain>
    </source>
</reference>
<sequence>MSLINVPFVGTGVDTALHVVSTLVLVGSISAAVYGFWKLHEIPIHKAHSSGHHQIGLITILTWIGFIWHWVWVLAIIIAFVDLEQSVIRLREIWKGNSSAESKEESC</sequence>
<gene>
    <name evidence="2" type="ORF">JCM19231_5837</name>
</gene>
<reference evidence="2 3" key="1">
    <citation type="submission" date="2015-01" db="EMBL/GenBank/DDBJ databases">
        <title>Vibrio sp. C1 JCM 19231 whole genome shotgun sequence.</title>
        <authorList>
            <person name="Sawabe T."/>
            <person name="Meirelles P."/>
            <person name="Feng G."/>
            <person name="Sayaka M."/>
            <person name="Hattori M."/>
            <person name="Ohkuma M."/>
        </authorList>
    </citation>
    <scope>NUCLEOTIDE SEQUENCE [LARGE SCALE GENOMIC DNA]</scope>
    <source>
        <strain evidence="3">JCM 19231</strain>
    </source>
</reference>